<dbReference type="AlphaFoldDB" id="A0A9W7WDI8"/>
<evidence type="ECO:0000313" key="2">
    <source>
        <dbReference type="EMBL" id="KAI7793893.1"/>
    </source>
</evidence>
<feature type="region of interest" description="Disordered" evidence="1">
    <location>
        <begin position="1"/>
        <end position="37"/>
    </location>
</feature>
<gene>
    <name evidence="2" type="ORF">IRJ41_005391</name>
</gene>
<comment type="caution">
    <text evidence="2">The sequence shown here is derived from an EMBL/GenBank/DDBJ whole genome shotgun (WGS) entry which is preliminary data.</text>
</comment>
<feature type="compositionally biased region" description="Polar residues" evidence="1">
    <location>
        <begin position="447"/>
        <end position="461"/>
    </location>
</feature>
<sequence length="461" mass="49227">MKFHPEAQNVSAPARTKVQSGNKRPASKTIGPPRKRHIPATSLSHQVAELSNAVQGIRALLTKSFPSASSNVHGGMVTCGPVPSLPGSRPAAEGSRKELDVLSIAASDSLLAEKQDHFKMALAKLNLDLPSPTLGPSNLLRHPVVQPGDFQIPSCPDYTGVVFSAFRAAPSSRPDRVARTLAAMAEAQERGLGSMPPVESCISSLVVSPDEALKQELRCPNLECRRTDDLLVCAFNTVSGLTRLGNSMAHLLLALHSTMATTESDNTSFELLDASLQALGSVAFSSGKAFGLITQTRRQVWLAQSKLPEACRNSLRRLSLVPGQVFGPAAQEALERTACAAESRSQHIGRTVSYPALAAHRMTVSQAAPQQSRQEKVYRPPQRDARPATALEGYYRQVASRHAREGILSSVPSQISSDHSGVSHGGPGPSSGPGPFRRDKKSVEVNELSTTRSACYTMSPL</sequence>
<feature type="compositionally biased region" description="Basic and acidic residues" evidence="1">
    <location>
        <begin position="373"/>
        <end position="386"/>
    </location>
</feature>
<dbReference type="EMBL" id="JAFHDT010000021">
    <property type="protein sequence ID" value="KAI7793893.1"/>
    <property type="molecule type" value="Genomic_DNA"/>
</dbReference>
<protein>
    <submittedName>
        <fullName evidence="2">Uncharacterized protein</fullName>
    </submittedName>
</protein>
<feature type="region of interest" description="Disordered" evidence="1">
    <location>
        <begin position="412"/>
        <end position="461"/>
    </location>
</feature>
<organism evidence="2 3">
    <name type="scientific">Triplophysa rosa</name>
    <name type="common">Cave loach</name>
    <dbReference type="NCBI Taxonomy" id="992332"/>
    <lineage>
        <taxon>Eukaryota</taxon>
        <taxon>Metazoa</taxon>
        <taxon>Chordata</taxon>
        <taxon>Craniata</taxon>
        <taxon>Vertebrata</taxon>
        <taxon>Euteleostomi</taxon>
        <taxon>Actinopterygii</taxon>
        <taxon>Neopterygii</taxon>
        <taxon>Teleostei</taxon>
        <taxon>Ostariophysi</taxon>
        <taxon>Cypriniformes</taxon>
        <taxon>Nemacheilidae</taxon>
        <taxon>Triplophysa</taxon>
    </lineage>
</organism>
<feature type="region of interest" description="Disordered" evidence="1">
    <location>
        <begin position="364"/>
        <end position="389"/>
    </location>
</feature>
<dbReference type="Proteomes" id="UP001059041">
    <property type="component" value="Linkage Group LG21"/>
</dbReference>
<keyword evidence="3" id="KW-1185">Reference proteome</keyword>
<proteinExistence type="predicted"/>
<evidence type="ECO:0000313" key="3">
    <source>
        <dbReference type="Proteomes" id="UP001059041"/>
    </source>
</evidence>
<name>A0A9W7WDI8_TRIRA</name>
<evidence type="ECO:0000256" key="1">
    <source>
        <dbReference type="SAM" id="MobiDB-lite"/>
    </source>
</evidence>
<reference evidence="2" key="1">
    <citation type="submission" date="2021-02" db="EMBL/GenBank/DDBJ databases">
        <title>Comparative genomics reveals that relaxation of natural selection precedes convergent phenotypic evolution of cavefish.</title>
        <authorList>
            <person name="Peng Z."/>
        </authorList>
    </citation>
    <scope>NUCLEOTIDE SEQUENCE</scope>
    <source>
        <tissue evidence="2">Muscle</tissue>
    </source>
</reference>
<accession>A0A9W7WDI8</accession>